<proteinExistence type="predicted"/>
<feature type="region of interest" description="Disordered" evidence="1">
    <location>
        <begin position="1"/>
        <end position="25"/>
    </location>
</feature>
<comment type="caution">
    <text evidence="2">The sequence shown here is derived from an EMBL/GenBank/DDBJ whole genome shotgun (WGS) entry which is preliminary data.</text>
</comment>
<name>A0A9W4XQ95_9PLEO</name>
<evidence type="ECO:0000256" key="1">
    <source>
        <dbReference type="SAM" id="MobiDB-lite"/>
    </source>
</evidence>
<gene>
    <name evidence="2" type="ORF">PDIGIT_LOCUS13469</name>
</gene>
<accession>A0A9W4XQ95</accession>
<protein>
    <submittedName>
        <fullName evidence="2">Uncharacterized protein</fullName>
    </submittedName>
</protein>
<sequence length="66" mass="7485">MKDVCFVSLSETTGDDDDDDDDDERRNALPLLFPLSHLFFEKELISFSLSSPLRTVNVYVLHPPAT</sequence>
<feature type="compositionally biased region" description="Acidic residues" evidence="1">
    <location>
        <begin position="13"/>
        <end position="23"/>
    </location>
</feature>
<evidence type="ECO:0000313" key="3">
    <source>
        <dbReference type="Proteomes" id="UP001152607"/>
    </source>
</evidence>
<dbReference type="Proteomes" id="UP001152607">
    <property type="component" value="Unassembled WGS sequence"/>
</dbReference>
<organism evidence="2 3">
    <name type="scientific">Periconia digitata</name>
    <dbReference type="NCBI Taxonomy" id="1303443"/>
    <lineage>
        <taxon>Eukaryota</taxon>
        <taxon>Fungi</taxon>
        <taxon>Dikarya</taxon>
        <taxon>Ascomycota</taxon>
        <taxon>Pezizomycotina</taxon>
        <taxon>Dothideomycetes</taxon>
        <taxon>Pleosporomycetidae</taxon>
        <taxon>Pleosporales</taxon>
        <taxon>Massarineae</taxon>
        <taxon>Periconiaceae</taxon>
        <taxon>Periconia</taxon>
    </lineage>
</organism>
<reference evidence="2" key="1">
    <citation type="submission" date="2023-01" db="EMBL/GenBank/DDBJ databases">
        <authorList>
            <person name="Van Ghelder C."/>
            <person name="Rancurel C."/>
        </authorList>
    </citation>
    <scope>NUCLEOTIDE SEQUENCE</scope>
    <source>
        <strain evidence="2">CNCM I-4278</strain>
    </source>
</reference>
<evidence type="ECO:0000313" key="2">
    <source>
        <dbReference type="EMBL" id="CAI6340294.1"/>
    </source>
</evidence>
<dbReference type="EMBL" id="CAOQHR010000010">
    <property type="protein sequence ID" value="CAI6340294.1"/>
    <property type="molecule type" value="Genomic_DNA"/>
</dbReference>
<keyword evidence="3" id="KW-1185">Reference proteome</keyword>
<dbReference type="AlphaFoldDB" id="A0A9W4XQ95"/>